<feature type="domain" description="Histidine kinase/HSP90-like ATPase" evidence="5">
    <location>
        <begin position="572"/>
        <end position="667"/>
    </location>
</feature>
<feature type="transmembrane region" description="Helical" evidence="4">
    <location>
        <begin position="289"/>
        <end position="309"/>
    </location>
</feature>
<feature type="transmembrane region" description="Helical" evidence="4">
    <location>
        <begin position="258"/>
        <end position="277"/>
    </location>
</feature>
<dbReference type="RefSeq" id="WP_306943358.1">
    <property type="nucleotide sequence ID" value="NZ_CP132976.1"/>
</dbReference>
<dbReference type="InterPro" id="IPR050482">
    <property type="entry name" value="Sensor_HK_TwoCompSys"/>
</dbReference>
<dbReference type="Gene3D" id="1.20.5.1930">
    <property type="match status" value="1"/>
</dbReference>
<dbReference type="InterPro" id="IPR011623">
    <property type="entry name" value="7TMR_DISM_rcpt_extracell_dom1"/>
</dbReference>
<keyword evidence="4" id="KW-0472">Membrane</keyword>
<accession>A0ABY9M0M8</accession>
<evidence type="ECO:0000313" key="6">
    <source>
        <dbReference type="EMBL" id="WMD20290.1"/>
    </source>
</evidence>
<keyword evidence="2" id="KW-0418">Kinase</keyword>
<dbReference type="PANTHER" id="PTHR24421">
    <property type="entry name" value="NITRATE/NITRITE SENSOR PROTEIN NARX-RELATED"/>
    <property type="match status" value="1"/>
</dbReference>
<proteinExistence type="predicted"/>
<feature type="transmembrane region" description="Helical" evidence="4">
    <location>
        <begin position="407"/>
        <end position="425"/>
    </location>
</feature>
<dbReference type="Gene3D" id="3.30.565.10">
    <property type="entry name" value="Histidine kinase-like ATPase, C-terminal domain"/>
    <property type="match status" value="1"/>
</dbReference>
<evidence type="ECO:0000313" key="7">
    <source>
        <dbReference type="Proteomes" id="UP001234798"/>
    </source>
</evidence>
<dbReference type="EMBL" id="CP132976">
    <property type="protein sequence ID" value="WMD20290.1"/>
    <property type="molecule type" value="Genomic_DNA"/>
</dbReference>
<keyword evidence="1" id="KW-0808">Transferase</keyword>
<feature type="transmembrane region" description="Helical" evidence="4">
    <location>
        <begin position="230"/>
        <end position="251"/>
    </location>
</feature>
<protein>
    <submittedName>
        <fullName evidence="6">7TM diverse intracellular signaling domain-containing protein</fullName>
    </submittedName>
</protein>
<dbReference type="SUPFAM" id="SSF49785">
    <property type="entry name" value="Galactose-binding domain-like"/>
    <property type="match status" value="1"/>
</dbReference>
<dbReference type="Pfam" id="PF07695">
    <property type="entry name" value="7TMR-DISM_7TM"/>
    <property type="match status" value="1"/>
</dbReference>
<keyword evidence="3" id="KW-0902">Two-component regulatory system</keyword>
<evidence type="ECO:0000256" key="4">
    <source>
        <dbReference type="SAM" id="Phobius"/>
    </source>
</evidence>
<feature type="transmembrane region" description="Helical" evidence="4">
    <location>
        <begin position="321"/>
        <end position="338"/>
    </location>
</feature>
<dbReference type="InterPro" id="IPR036890">
    <property type="entry name" value="HATPase_C_sf"/>
</dbReference>
<dbReference type="Pfam" id="PF02518">
    <property type="entry name" value="HATPase_c"/>
    <property type="match status" value="1"/>
</dbReference>
<dbReference type="SUPFAM" id="SSF55874">
    <property type="entry name" value="ATPase domain of HSP90 chaperone/DNA topoisomerase II/histidine kinase"/>
    <property type="match status" value="1"/>
</dbReference>
<evidence type="ECO:0000256" key="3">
    <source>
        <dbReference type="ARBA" id="ARBA00023012"/>
    </source>
</evidence>
<dbReference type="InterPro" id="IPR008979">
    <property type="entry name" value="Galactose-bd-like_sf"/>
</dbReference>
<gene>
    <name evidence="6" type="ORF">RAS12_27400</name>
</gene>
<feature type="transmembrane region" description="Helical" evidence="4">
    <location>
        <begin position="344"/>
        <end position="365"/>
    </location>
</feature>
<sequence length="673" mass="74355">MPHQAHLPQTRCLLAHASSSRGALAGLAGLNPPACARGRLVQWWLAPWLLAFALALYAGAALAQQSPPSASACTVEILSTTAAQEGADGSKPGPASWLPVTLPDNWARRWPEYNGAVWYRIDWRPVCPGSAGGPVHIGLTLQSIVMAGEVFVNDELIWRDQNLTEPLSRSWNMPRHWRIPASIVRDGVNTLWVRVVGVAQQTPGLGPVHLGGQQEMQKLYDDLWWSNRTLFSLNLIITSVLGGLFFCIWIVRREQTTYGWYALMSLFWVLFAANVLVTSPWPFSTTLMAGRANIIALVLYTVCFCLFTWRFGGQTLPRLERALWILSAALIATAAFAPEASLTSSLAGVTLIAAGIFLVNCLQFPVHALRTRQTQHIMLAACLLIFFMVSVHDLLLIFQFIGPGTAYTPFSSIVVSICMSAILGLRHARNVRRIESFNHELAEGIERARTDLATTLEREHALAMANTRLQERLQIAHDLHDGLGGSLVRMMAMVEQTSTPLKGQQFLSMLKLLRDDLRQTIDNGSSPGVKVPATPQEWIAPLRHRFVQLFDELDLDSTWKFPPKWHAPPSALQCLALTRLVEEALTNVVKHSRARRVQVQLVQADTTQLELHIEDNGAGFDVAAVRLAGISVGMRSMHARIARVQGTLHISSEPGRTTLTALLKLRPATQQSV</sequence>
<reference evidence="6 7" key="1">
    <citation type="submission" date="2023-08" db="EMBL/GenBank/DDBJ databases">
        <title>Achromobacter seleniivolatilans sp. nov., isolated from seleniferous soil.</title>
        <authorList>
            <person name="Zhang S."/>
            <person name="Li K."/>
            <person name="Peng J."/>
            <person name="Zhao Q."/>
            <person name="Wang H."/>
            <person name="Guo Y."/>
        </authorList>
    </citation>
    <scope>NUCLEOTIDE SEQUENCE [LARGE SCALE GENOMIC DNA]</scope>
    <source>
        <strain evidence="6 7">R39</strain>
    </source>
</reference>
<dbReference type="SMART" id="SM00387">
    <property type="entry name" value="HATPase_c"/>
    <property type="match status" value="1"/>
</dbReference>
<keyword evidence="7" id="KW-1185">Reference proteome</keyword>
<organism evidence="6 7">
    <name type="scientific">Achromobacter seleniivolatilans</name>
    <dbReference type="NCBI Taxonomy" id="3047478"/>
    <lineage>
        <taxon>Bacteria</taxon>
        <taxon>Pseudomonadati</taxon>
        <taxon>Pseudomonadota</taxon>
        <taxon>Betaproteobacteria</taxon>
        <taxon>Burkholderiales</taxon>
        <taxon>Alcaligenaceae</taxon>
        <taxon>Achromobacter</taxon>
    </lineage>
</organism>
<dbReference type="Proteomes" id="UP001234798">
    <property type="component" value="Chromosome"/>
</dbReference>
<evidence type="ECO:0000259" key="5">
    <source>
        <dbReference type="SMART" id="SM00387"/>
    </source>
</evidence>
<feature type="transmembrane region" description="Helical" evidence="4">
    <location>
        <begin position="377"/>
        <end position="401"/>
    </location>
</feature>
<feature type="transmembrane region" description="Helical" evidence="4">
    <location>
        <begin position="43"/>
        <end position="63"/>
    </location>
</feature>
<name>A0ABY9M0M8_9BURK</name>
<evidence type="ECO:0000256" key="1">
    <source>
        <dbReference type="ARBA" id="ARBA00022679"/>
    </source>
</evidence>
<keyword evidence="4" id="KW-1133">Transmembrane helix</keyword>
<dbReference type="CDD" id="cd16917">
    <property type="entry name" value="HATPase_UhpB-NarQ-NarX-like"/>
    <property type="match status" value="1"/>
</dbReference>
<dbReference type="InterPro" id="IPR003594">
    <property type="entry name" value="HATPase_dom"/>
</dbReference>
<keyword evidence="4" id="KW-0812">Transmembrane</keyword>
<evidence type="ECO:0000256" key="2">
    <source>
        <dbReference type="ARBA" id="ARBA00022777"/>
    </source>
</evidence>
<dbReference type="Gene3D" id="2.60.120.260">
    <property type="entry name" value="Galactose-binding domain-like"/>
    <property type="match status" value="1"/>
</dbReference>